<organism evidence="1 2">
    <name type="scientific">Nostoc commune NIES-4072</name>
    <dbReference type="NCBI Taxonomy" id="2005467"/>
    <lineage>
        <taxon>Bacteria</taxon>
        <taxon>Bacillati</taxon>
        <taxon>Cyanobacteriota</taxon>
        <taxon>Cyanophyceae</taxon>
        <taxon>Nostocales</taxon>
        <taxon>Nostocaceae</taxon>
        <taxon>Nostoc</taxon>
    </lineage>
</organism>
<dbReference type="Proteomes" id="UP000245124">
    <property type="component" value="Unassembled WGS sequence"/>
</dbReference>
<name>A0A2R5FVR8_NOSCO</name>
<reference evidence="1 2" key="1">
    <citation type="submission" date="2017-06" db="EMBL/GenBank/DDBJ databases">
        <title>Genome sequencing of cyanobaciteial culture collection at National Institute for Environmental Studies (NIES).</title>
        <authorList>
            <person name="Hirose Y."/>
            <person name="Shimura Y."/>
            <person name="Fujisawa T."/>
            <person name="Nakamura Y."/>
            <person name="Kawachi M."/>
        </authorList>
    </citation>
    <scope>NUCLEOTIDE SEQUENCE [LARGE SCALE GENOMIC DNA]</scope>
    <source>
        <strain evidence="1 2">NIES-4072</strain>
    </source>
</reference>
<dbReference type="EMBL" id="BDUD01000001">
    <property type="protein sequence ID" value="GBG22395.1"/>
    <property type="molecule type" value="Genomic_DNA"/>
</dbReference>
<evidence type="ECO:0000313" key="2">
    <source>
        <dbReference type="Proteomes" id="UP000245124"/>
    </source>
</evidence>
<gene>
    <name evidence="1" type="ORF">NIES4072_61030</name>
</gene>
<protein>
    <submittedName>
        <fullName evidence="1">Uncharacterized protein</fullName>
    </submittedName>
</protein>
<keyword evidence="2" id="KW-1185">Reference proteome</keyword>
<comment type="caution">
    <text evidence="1">The sequence shown here is derived from an EMBL/GenBank/DDBJ whole genome shotgun (WGS) entry which is preliminary data.</text>
</comment>
<dbReference type="AlphaFoldDB" id="A0A2R5FVR8"/>
<evidence type="ECO:0000313" key="1">
    <source>
        <dbReference type="EMBL" id="GBG22395.1"/>
    </source>
</evidence>
<accession>A0A2R5FVR8</accession>
<proteinExistence type="predicted"/>
<sequence length="65" mass="7239">MSSLKQFLPVVTAIPLSLLGLTHTLRILGALGVLAVREIKLFSNFCVSPNFFSLLTRNLSLQKFY</sequence>